<evidence type="ECO:0000256" key="1">
    <source>
        <dbReference type="SAM" id="Coils"/>
    </source>
</evidence>
<feature type="coiled-coil region" evidence="1">
    <location>
        <begin position="203"/>
        <end position="260"/>
    </location>
</feature>
<reference evidence="2 3" key="1">
    <citation type="submission" date="2015-09" db="EMBL/GenBank/DDBJ databases">
        <title>Bacillus cereus food isolates.</title>
        <authorList>
            <person name="Boekhorst J."/>
        </authorList>
    </citation>
    <scope>NUCLEOTIDE SEQUENCE [LARGE SCALE GENOMIC DNA]</scope>
    <source>
        <strain evidence="2 3">B4088</strain>
    </source>
</reference>
<evidence type="ECO:0000313" key="3">
    <source>
        <dbReference type="Proteomes" id="UP000076482"/>
    </source>
</evidence>
<evidence type="ECO:0000313" key="2">
    <source>
        <dbReference type="EMBL" id="KZD50169.1"/>
    </source>
</evidence>
<dbReference type="Proteomes" id="UP000076482">
    <property type="component" value="Unassembled WGS sequence"/>
</dbReference>
<comment type="caution">
    <text evidence="2">The sequence shown here is derived from an EMBL/GenBank/DDBJ whole genome shotgun (WGS) entry which is preliminary data.</text>
</comment>
<gene>
    <name evidence="2" type="ORF">B4088_6366</name>
</gene>
<keyword evidence="1" id="KW-0175">Coiled coil</keyword>
<proteinExistence type="predicted"/>
<dbReference type="EMBL" id="LJKE01000132">
    <property type="protein sequence ID" value="KZD50169.1"/>
    <property type="molecule type" value="Genomic_DNA"/>
</dbReference>
<sequence>MTSLFKAAVNKLSGMTALKTFGGKLDYFSKIMKYENRKMFDAAMLSFVSMSKEDNFINLIDHYMFDNFINSKDIEMNETIQLFTKEKQLPEWIRSIHRDAAVGNTENLWYLRSKSVYVHAKFALDNLGSDTLEKEIESNEVLWQEQAEEILIEMESLIKNEDFYNKEAEYQKQKGLKVLRKIASEGDFNVYALVYECRDLVAKQDVENNIKNLKQELKSATSARNDILKQLDEETDEAVIAELDEMFARQTDRIRDIKRDIASGGQNKGFMTLIKQPVQTAPKTPSVQQQVVKHEQNDDANMQSLLHLAEKEEPFTSDQNEGTLVNPF</sequence>
<dbReference type="RefSeq" id="WP_063263547.1">
    <property type="nucleotide sequence ID" value="NZ_LJKE01000132.1"/>
</dbReference>
<dbReference type="AlphaFoldDB" id="A0A164KF36"/>
<protein>
    <submittedName>
        <fullName evidence="2">Uncharacterized protein</fullName>
    </submittedName>
</protein>
<accession>A0A164KF36</accession>
<organism evidence="2 3">
    <name type="scientific">Bacillus cereus</name>
    <dbReference type="NCBI Taxonomy" id="1396"/>
    <lineage>
        <taxon>Bacteria</taxon>
        <taxon>Bacillati</taxon>
        <taxon>Bacillota</taxon>
        <taxon>Bacilli</taxon>
        <taxon>Bacillales</taxon>
        <taxon>Bacillaceae</taxon>
        <taxon>Bacillus</taxon>
        <taxon>Bacillus cereus group</taxon>
    </lineage>
</organism>
<name>A0A164KF36_BACCE</name>
<dbReference type="PATRIC" id="fig|1396.535.peg.5610"/>